<evidence type="ECO:0000256" key="1">
    <source>
        <dbReference type="SAM" id="MobiDB-lite"/>
    </source>
</evidence>
<evidence type="ECO:0000313" key="3">
    <source>
        <dbReference type="Proteomes" id="UP000325081"/>
    </source>
</evidence>
<gene>
    <name evidence="2" type="ORF">STAS_30084</name>
</gene>
<comment type="caution">
    <text evidence="2">The sequence shown here is derived from an EMBL/GenBank/DDBJ whole genome shotgun (WGS) entry which is preliminary data.</text>
</comment>
<feature type="compositionally biased region" description="Polar residues" evidence="1">
    <location>
        <begin position="40"/>
        <end position="58"/>
    </location>
</feature>
<feature type="compositionally biased region" description="Basic and acidic residues" evidence="1">
    <location>
        <begin position="59"/>
        <end position="74"/>
    </location>
</feature>
<organism evidence="2 3">
    <name type="scientific">Striga asiatica</name>
    <name type="common">Asiatic witchweed</name>
    <name type="synonym">Buchnera asiatica</name>
    <dbReference type="NCBI Taxonomy" id="4170"/>
    <lineage>
        <taxon>Eukaryota</taxon>
        <taxon>Viridiplantae</taxon>
        <taxon>Streptophyta</taxon>
        <taxon>Embryophyta</taxon>
        <taxon>Tracheophyta</taxon>
        <taxon>Spermatophyta</taxon>
        <taxon>Magnoliopsida</taxon>
        <taxon>eudicotyledons</taxon>
        <taxon>Gunneridae</taxon>
        <taxon>Pentapetalae</taxon>
        <taxon>asterids</taxon>
        <taxon>lamiids</taxon>
        <taxon>Lamiales</taxon>
        <taxon>Orobanchaceae</taxon>
        <taxon>Buchnereae</taxon>
        <taxon>Striga</taxon>
    </lineage>
</organism>
<evidence type="ECO:0000313" key="2">
    <source>
        <dbReference type="EMBL" id="GER52616.1"/>
    </source>
</evidence>
<reference evidence="3" key="1">
    <citation type="journal article" date="2019" name="Curr. Biol.">
        <title>Genome Sequence of Striga asiatica Provides Insight into the Evolution of Plant Parasitism.</title>
        <authorList>
            <person name="Yoshida S."/>
            <person name="Kim S."/>
            <person name="Wafula E.K."/>
            <person name="Tanskanen J."/>
            <person name="Kim Y.M."/>
            <person name="Honaas L."/>
            <person name="Yang Z."/>
            <person name="Spallek T."/>
            <person name="Conn C.E."/>
            <person name="Ichihashi Y."/>
            <person name="Cheong K."/>
            <person name="Cui S."/>
            <person name="Der J.P."/>
            <person name="Gundlach H."/>
            <person name="Jiao Y."/>
            <person name="Hori C."/>
            <person name="Ishida J.K."/>
            <person name="Kasahara H."/>
            <person name="Kiba T."/>
            <person name="Kim M.S."/>
            <person name="Koo N."/>
            <person name="Laohavisit A."/>
            <person name="Lee Y.H."/>
            <person name="Lumba S."/>
            <person name="McCourt P."/>
            <person name="Mortimer J.C."/>
            <person name="Mutuku J.M."/>
            <person name="Nomura T."/>
            <person name="Sasaki-Sekimoto Y."/>
            <person name="Seto Y."/>
            <person name="Wang Y."/>
            <person name="Wakatake T."/>
            <person name="Sakakibara H."/>
            <person name="Demura T."/>
            <person name="Yamaguchi S."/>
            <person name="Yoneyama K."/>
            <person name="Manabe R.I."/>
            <person name="Nelson D.C."/>
            <person name="Schulman A.H."/>
            <person name="Timko M.P."/>
            <person name="dePamphilis C.W."/>
            <person name="Choi D."/>
            <person name="Shirasu K."/>
        </authorList>
    </citation>
    <scope>NUCLEOTIDE SEQUENCE [LARGE SCALE GENOMIC DNA]</scope>
    <source>
        <strain evidence="3">cv. UVA1</strain>
    </source>
</reference>
<proteinExistence type="predicted"/>
<keyword evidence="3" id="KW-1185">Reference proteome</keyword>
<name>A0A5A7R5C6_STRAF</name>
<feature type="region of interest" description="Disordered" evidence="1">
    <location>
        <begin position="1"/>
        <end position="26"/>
    </location>
</feature>
<sequence>MPKCKENVKTDRAIMRSNISKSKPGMSLLEGNKLCSISSLSTRNSSGESESLIPVSSTKIRDQSKESSDDDNRQWKASAVPSNVLPNLFQFRMLFFPKHAPLQKIPTFVQIQKRHLKVVWAIQLQSHFRWPSGY</sequence>
<feature type="region of interest" description="Disordered" evidence="1">
    <location>
        <begin position="40"/>
        <end position="76"/>
    </location>
</feature>
<dbReference type="Proteomes" id="UP000325081">
    <property type="component" value="Unassembled WGS sequence"/>
</dbReference>
<protein>
    <submittedName>
        <fullName evidence="2">RAS associated with diabetes protein 51C</fullName>
    </submittedName>
</protein>
<accession>A0A5A7R5C6</accession>
<feature type="compositionally biased region" description="Basic and acidic residues" evidence="1">
    <location>
        <begin position="1"/>
        <end position="14"/>
    </location>
</feature>
<dbReference type="EMBL" id="BKCP01010403">
    <property type="protein sequence ID" value="GER52616.1"/>
    <property type="molecule type" value="Genomic_DNA"/>
</dbReference>
<dbReference type="AlphaFoldDB" id="A0A5A7R5C6"/>